<gene>
    <name evidence="2" type="ORF">SVUK_LOCUS6285</name>
</gene>
<dbReference type="OrthoDB" id="5861637at2759"/>
<evidence type="ECO:0000256" key="1">
    <source>
        <dbReference type="SAM" id="Phobius"/>
    </source>
</evidence>
<dbReference type="AlphaFoldDB" id="A0A3P7J4I4"/>
<sequence length="144" mass="16760">MSPNAHFPPSFHEKDCMYDGIVNYLRRHTFPPFIKLTTNKQIARAEFRKKCESFYIDQRGVLIEGRAGGLHRHVLRRGELAHVMKFVHEVLGHCNAEVWCVYLILFLAVFCIAIQKILRNRIDIPFPSINFLYIPVNVGNNRHG</sequence>
<keyword evidence="3" id="KW-1185">Reference proteome</keyword>
<evidence type="ECO:0000313" key="3">
    <source>
        <dbReference type="Proteomes" id="UP000270094"/>
    </source>
</evidence>
<name>A0A3P7J4I4_STRVU</name>
<protein>
    <submittedName>
        <fullName evidence="2">Uncharacterized protein</fullName>
    </submittedName>
</protein>
<feature type="transmembrane region" description="Helical" evidence="1">
    <location>
        <begin position="96"/>
        <end position="114"/>
    </location>
</feature>
<dbReference type="Proteomes" id="UP000270094">
    <property type="component" value="Unassembled WGS sequence"/>
</dbReference>
<keyword evidence="1" id="KW-1133">Transmembrane helix</keyword>
<dbReference type="EMBL" id="UYYB01019704">
    <property type="protein sequence ID" value="VDM71287.1"/>
    <property type="molecule type" value="Genomic_DNA"/>
</dbReference>
<accession>A0A3P7J4I4</accession>
<organism evidence="2 3">
    <name type="scientific">Strongylus vulgaris</name>
    <name type="common">Blood worm</name>
    <dbReference type="NCBI Taxonomy" id="40348"/>
    <lineage>
        <taxon>Eukaryota</taxon>
        <taxon>Metazoa</taxon>
        <taxon>Ecdysozoa</taxon>
        <taxon>Nematoda</taxon>
        <taxon>Chromadorea</taxon>
        <taxon>Rhabditida</taxon>
        <taxon>Rhabditina</taxon>
        <taxon>Rhabditomorpha</taxon>
        <taxon>Strongyloidea</taxon>
        <taxon>Strongylidae</taxon>
        <taxon>Strongylus</taxon>
    </lineage>
</organism>
<proteinExistence type="predicted"/>
<keyword evidence="1" id="KW-0812">Transmembrane</keyword>
<reference evidence="2 3" key="1">
    <citation type="submission" date="2018-11" db="EMBL/GenBank/DDBJ databases">
        <authorList>
            <consortium name="Pathogen Informatics"/>
        </authorList>
    </citation>
    <scope>NUCLEOTIDE SEQUENCE [LARGE SCALE GENOMIC DNA]</scope>
</reference>
<evidence type="ECO:0000313" key="2">
    <source>
        <dbReference type="EMBL" id="VDM71287.1"/>
    </source>
</evidence>
<keyword evidence="1" id="KW-0472">Membrane</keyword>